<evidence type="ECO:0000256" key="4">
    <source>
        <dbReference type="ARBA" id="ARBA00022723"/>
    </source>
</evidence>
<keyword evidence="6" id="KW-0249">Electron transport</keyword>
<evidence type="ECO:0000256" key="10">
    <source>
        <dbReference type="ARBA" id="ARBA00023157"/>
    </source>
</evidence>
<feature type="domain" description="Phytocyanin" evidence="15">
    <location>
        <begin position="180"/>
        <end position="282"/>
    </location>
</feature>
<reference evidence="16 17" key="1">
    <citation type="submission" date="2020-08" db="EMBL/GenBank/DDBJ databases">
        <title>Plant Genome Project.</title>
        <authorList>
            <person name="Zhang R.-G."/>
        </authorList>
    </citation>
    <scope>NUCLEOTIDE SEQUENCE [LARGE SCALE GENOMIC DNA]</scope>
    <source>
        <tissue evidence="16">Rhizome</tissue>
    </source>
</reference>
<gene>
    <name evidence="16" type="ORF">ZIOFF_053318</name>
</gene>
<dbReference type="GO" id="GO:0046872">
    <property type="term" value="F:metal ion binding"/>
    <property type="evidence" value="ECO:0007669"/>
    <property type="project" value="UniProtKB-KW"/>
</dbReference>
<feature type="region of interest" description="Disordered" evidence="12">
    <location>
        <begin position="448"/>
        <end position="472"/>
    </location>
</feature>
<feature type="chain" id="PRO_5035169874" description="Phytocyanin domain-containing protein" evidence="14">
    <location>
        <begin position="24"/>
        <end position="472"/>
    </location>
</feature>
<proteinExistence type="predicted"/>
<dbReference type="SUPFAM" id="SSF49503">
    <property type="entry name" value="Cupredoxins"/>
    <property type="match status" value="3"/>
</dbReference>
<keyword evidence="7 13" id="KW-1133">Transmembrane helix</keyword>
<evidence type="ECO:0000256" key="2">
    <source>
        <dbReference type="ARBA" id="ARBA00022448"/>
    </source>
</evidence>
<evidence type="ECO:0000256" key="1">
    <source>
        <dbReference type="ARBA" id="ARBA00004479"/>
    </source>
</evidence>
<accession>A0A8J5FFZ0</accession>
<keyword evidence="5 14" id="KW-0732">Signal</keyword>
<feature type="domain" description="Phytocyanin" evidence="15">
    <location>
        <begin position="24"/>
        <end position="123"/>
    </location>
</feature>
<sequence>MASKQMFALILAIVSAVAPFAMSGDIVVGGKEGWRPGFNYTEWAAAQKFWVGDNLVFNYPPGVHNVIPVNGTEFKACNVTHSPRNFTSGRDVVPLKTSGRKWYLCGVADHCSKGQKVAVTVLPAATPAPAWPPTAPAWPPAAPTPAAPAPIPILIMASRKELVVVLIATAVAVLPFAMAADIVIGGQDGWKPDFNYTNWASSMEFRVGDQIVFNYTRGVDNVIPVGGDEFKACNASESSNVVLTSGHDVLLLNSEGRRCQLAGKGRHPVSSSIGKFDQVIQFFSVCIGNVALSCLGSSLFNSYEQQRNRGSGQQQKEINRFEMASWLTLAMLLSMAAYALPSATATNFVVGDDAGWKPDFNYTAWARTKEFRVGDKLVFKYAAGFHNVIPVSGEEFKACQPNGGNKVLRSGRDVVLLKTPGRKWYLCGVADHCELGQKLLVVVLPAPTSPPAPSPDPYSPPQFASPAPSPSC</sequence>
<feature type="compositionally biased region" description="Pro residues" evidence="12">
    <location>
        <begin position="448"/>
        <end position="460"/>
    </location>
</feature>
<comment type="caution">
    <text evidence="16">The sequence shown here is derived from an EMBL/GenBank/DDBJ whole genome shotgun (WGS) entry which is preliminary data.</text>
</comment>
<dbReference type="PROSITE" id="PS51485">
    <property type="entry name" value="PHYTOCYANIN"/>
    <property type="match status" value="3"/>
</dbReference>
<keyword evidence="4" id="KW-0479">Metal-binding</keyword>
<dbReference type="InterPro" id="IPR008972">
    <property type="entry name" value="Cupredoxin"/>
</dbReference>
<evidence type="ECO:0000256" key="8">
    <source>
        <dbReference type="ARBA" id="ARBA00023008"/>
    </source>
</evidence>
<dbReference type="AlphaFoldDB" id="A0A8J5FFZ0"/>
<keyword evidence="3 13" id="KW-0812">Transmembrane</keyword>
<evidence type="ECO:0000256" key="13">
    <source>
        <dbReference type="SAM" id="Phobius"/>
    </source>
</evidence>
<keyword evidence="8" id="KW-0186">Copper</keyword>
<dbReference type="FunFam" id="2.60.40.420:FF:000067">
    <property type="entry name" value="Cupredoxin superfamily protein"/>
    <property type="match status" value="2"/>
</dbReference>
<evidence type="ECO:0000313" key="16">
    <source>
        <dbReference type="EMBL" id="KAG6484793.1"/>
    </source>
</evidence>
<dbReference type="PANTHER" id="PTHR33021:SF408">
    <property type="entry name" value="PHYTOCYANIN DOMAIN-CONTAINING PROTEIN"/>
    <property type="match status" value="1"/>
</dbReference>
<organism evidence="16 17">
    <name type="scientific">Zingiber officinale</name>
    <name type="common">Ginger</name>
    <name type="synonym">Amomum zingiber</name>
    <dbReference type="NCBI Taxonomy" id="94328"/>
    <lineage>
        <taxon>Eukaryota</taxon>
        <taxon>Viridiplantae</taxon>
        <taxon>Streptophyta</taxon>
        <taxon>Embryophyta</taxon>
        <taxon>Tracheophyta</taxon>
        <taxon>Spermatophyta</taxon>
        <taxon>Magnoliopsida</taxon>
        <taxon>Liliopsida</taxon>
        <taxon>Zingiberales</taxon>
        <taxon>Zingiberaceae</taxon>
        <taxon>Zingiber</taxon>
    </lineage>
</organism>
<keyword evidence="10" id="KW-1015">Disulfide bond</keyword>
<feature type="signal peptide" evidence="14">
    <location>
        <begin position="1"/>
        <end position="23"/>
    </location>
</feature>
<protein>
    <recommendedName>
        <fullName evidence="15">Phytocyanin domain-containing protein</fullName>
    </recommendedName>
</protein>
<evidence type="ECO:0000256" key="11">
    <source>
        <dbReference type="ARBA" id="ARBA00023180"/>
    </source>
</evidence>
<dbReference type="EMBL" id="JACMSC010000015">
    <property type="protein sequence ID" value="KAG6484793.1"/>
    <property type="molecule type" value="Genomic_DNA"/>
</dbReference>
<dbReference type="PANTHER" id="PTHR33021">
    <property type="entry name" value="BLUE COPPER PROTEIN"/>
    <property type="match status" value="1"/>
</dbReference>
<feature type="transmembrane region" description="Helical" evidence="13">
    <location>
        <begin position="279"/>
        <end position="300"/>
    </location>
</feature>
<comment type="subcellular location">
    <subcellularLocation>
        <location evidence="1">Membrane</location>
        <topology evidence="1">Single-pass type I membrane protein</topology>
    </subcellularLocation>
</comment>
<dbReference type="InterPro" id="IPR003245">
    <property type="entry name" value="Phytocyanin_dom"/>
</dbReference>
<dbReference type="Proteomes" id="UP000734854">
    <property type="component" value="Unassembled WGS sequence"/>
</dbReference>
<keyword evidence="17" id="KW-1185">Reference proteome</keyword>
<dbReference type="GO" id="GO:0009055">
    <property type="term" value="F:electron transfer activity"/>
    <property type="evidence" value="ECO:0007669"/>
    <property type="project" value="InterPro"/>
</dbReference>
<dbReference type="Pfam" id="PF02298">
    <property type="entry name" value="Cu_bind_like"/>
    <property type="match status" value="3"/>
</dbReference>
<evidence type="ECO:0000256" key="3">
    <source>
        <dbReference type="ARBA" id="ARBA00022692"/>
    </source>
</evidence>
<evidence type="ECO:0000256" key="14">
    <source>
        <dbReference type="SAM" id="SignalP"/>
    </source>
</evidence>
<feature type="transmembrane region" description="Helical" evidence="13">
    <location>
        <begin position="321"/>
        <end position="340"/>
    </location>
</feature>
<evidence type="ECO:0000256" key="6">
    <source>
        <dbReference type="ARBA" id="ARBA00022982"/>
    </source>
</evidence>
<name>A0A8J5FFZ0_ZINOF</name>
<evidence type="ECO:0000313" key="17">
    <source>
        <dbReference type="Proteomes" id="UP000734854"/>
    </source>
</evidence>
<evidence type="ECO:0000256" key="12">
    <source>
        <dbReference type="SAM" id="MobiDB-lite"/>
    </source>
</evidence>
<dbReference type="GO" id="GO:0005886">
    <property type="term" value="C:plasma membrane"/>
    <property type="evidence" value="ECO:0007669"/>
    <property type="project" value="TreeGrafter"/>
</dbReference>
<dbReference type="GO" id="GO:0009610">
    <property type="term" value="P:response to symbiotic fungus"/>
    <property type="evidence" value="ECO:0007669"/>
    <property type="project" value="UniProtKB-ARBA"/>
</dbReference>
<keyword evidence="2" id="KW-0813">Transport</keyword>
<dbReference type="InterPro" id="IPR039391">
    <property type="entry name" value="Phytocyanin-like"/>
</dbReference>
<dbReference type="CDD" id="cd04216">
    <property type="entry name" value="Phytocyanin"/>
    <property type="match status" value="2"/>
</dbReference>
<evidence type="ECO:0000259" key="15">
    <source>
        <dbReference type="PROSITE" id="PS51485"/>
    </source>
</evidence>
<evidence type="ECO:0000256" key="5">
    <source>
        <dbReference type="ARBA" id="ARBA00022729"/>
    </source>
</evidence>
<keyword evidence="11" id="KW-0325">Glycoprotein</keyword>
<evidence type="ECO:0000256" key="9">
    <source>
        <dbReference type="ARBA" id="ARBA00023136"/>
    </source>
</evidence>
<dbReference type="Gene3D" id="2.60.40.420">
    <property type="entry name" value="Cupredoxins - blue copper proteins"/>
    <property type="match status" value="3"/>
</dbReference>
<keyword evidence="9 13" id="KW-0472">Membrane</keyword>
<feature type="domain" description="Phytocyanin" evidence="15">
    <location>
        <begin position="346"/>
        <end position="445"/>
    </location>
</feature>
<evidence type="ECO:0000256" key="7">
    <source>
        <dbReference type="ARBA" id="ARBA00022989"/>
    </source>
</evidence>